<gene>
    <name evidence="2" type="ORF">OD750_026390</name>
</gene>
<dbReference type="InterPro" id="IPR025351">
    <property type="entry name" value="Pvc16_N"/>
</dbReference>
<evidence type="ECO:0000259" key="1">
    <source>
        <dbReference type="Pfam" id="PF14065"/>
    </source>
</evidence>
<reference evidence="2" key="1">
    <citation type="submission" date="2023-02" db="EMBL/GenBank/DDBJ databases">
        <title>Tahibacter soli sp. nov. isolated from soil.</title>
        <authorList>
            <person name="Baek J.H."/>
            <person name="Lee J.K."/>
            <person name="Choi D.G."/>
            <person name="Jeon C.O."/>
        </authorList>
    </citation>
    <scope>NUCLEOTIDE SEQUENCE</scope>
    <source>
        <strain evidence="2">BL</strain>
    </source>
</reference>
<evidence type="ECO:0000313" key="2">
    <source>
        <dbReference type="EMBL" id="MDC8016070.1"/>
    </source>
</evidence>
<proteinExistence type="predicted"/>
<sequence>MSNSLAIAATTLTLRALLEKEIPLRDAGLPGLKVTTLPPDLARKNAADVGAQLNVFLYQTAVNAAWRNQAAPTQTRPGETGRPPLGLNLHYLLTAYGDDTDDESISHRVLGGAMGVLHDHALLGRDEIRGALAGNDLADQFERLRVTPLTLPMDEMSKLWTALQTNYRVSAGYEVTVVLIDSLAASRAALPVLTRGKDDRGPEATAGLAPQIAELVYPRSQQAARLGERVVLKGTPFDRTKTTLRFTSTRLAAPLELPPLAGGAPDEVAFELPAAADPAAADWVPGWYSLAAVVGAPGGPKLVSNEVAFALAPTISLASVISVNPDDPALRDVAVTVAGAPRCIAGQRVTLAFGDRQADAVSPPVPPPWPAPPPPFDPNFDVKKVATGQTYLVRLRVDGVDSIPVIVTGAPPLPAFDPAQQVVVP</sequence>
<dbReference type="EMBL" id="JAOVZO020000023">
    <property type="protein sequence ID" value="MDC8016070.1"/>
    <property type="molecule type" value="Genomic_DNA"/>
</dbReference>
<dbReference type="RefSeq" id="WP_263542642.1">
    <property type="nucleotide sequence ID" value="NZ_JAOVZO020000023.1"/>
</dbReference>
<protein>
    <submittedName>
        <fullName evidence="2">DUF4255 domain-containing protein</fullName>
    </submittedName>
</protein>
<evidence type="ECO:0000313" key="3">
    <source>
        <dbReference type="Proteomes" id="UP001139971"/>
    </source>
</evidence>
<accession>A0A9X3YRA1</accession>
<comment type="caution">
    <text evidence="2">The sequence shown here is derived from an EMBL/GenBank/DDBJ whole genome shotgun (WGS) entry which is preliminary data.</text>
</comment>
<name>A0A9X3YRA1_9GAMM</name>
<dbReference type="Proteomes" id="UP001139971">
    <property type="component" value="Unassembled WGS sequence"/>
</dbReference>
<dbReference type="AlphaFoldDB" id="A0A9X3YRA1"/>
<dbReference type="Pfam" id="PF14065">
    <property type="entry name" value="Pvc16_N"/>
    <property type="match status" value="1"/>
</dbReference>
<keyword evidence="3" id="KW-1185">Reference proteome</keyword>
<organism evidence="2 3">
    <name type="scientific">Tahibacter soli</name>
    <dbReference type="NCBI Taxonomy" id="2983605"/>
    <lineage>
        <taxon>Bacteria</taxon>
        <taxon>Pseudomonadati</taxon>
        <taxon>Pseudomonadota</taxon>
        <taxon>Gammaproteobacteria</taxon>
        <taxon>Lysobacterales</taxon>
        <taxon>Rhodanobacteraceae</taxon>
        <taxon>Tahibacter</taxon>
    </lineage>
</organism>
<feature type="domain" description="Pvc16 N-terminal" evidence="1">
    <location>
        <begin position="10"/>
        <end position="193"/>
    </location>
</feature>